<dbReference type="InterPro" id="IPR036291">
    <property type="entry name" value="NAD(P)-bd_dom_sf"/>
</dbReference>
<dbReference type="EC" id="1.-.-.-" evidence="1"/>
<keyword evidence="1" id="KW-0560">Oxidoreductase</keyword>
<dbReference type="Proteomes" id="UP001297361">
    <property type="component" value="Unassembled WGS sequence"/>
</dbReference>
<dbReference type="AlphaFoldDB" id="A0AAJ2X5V3"/>
<organism evidence="1 2">
    <name type="scientific">Xanthomonas campestris pv. papavericola</name>
    <dbReference type="NCBI Taxonomy" id="487881"/>
    <lineage>
        <taxon>Bacteria</taxon>
        <taxon>Pseudomonadati</taxon>
        <taxon>Pseudomonadota</taxon>
        <taxon>Gammaproteobacteria</taxon>
        <taxon>Lysobacterales</taxon>
        <taxon>Lysobacteraceae</taxon>
        <taxon>Xanthomonas</taxon>
    </lineage>
</organism>
<sequence>MQKVIVIFGAGSGLGLAVGRRFGTQGYAVALVARRLQPLEGLVVQLSADGVDAAAFQADLAVEEQVQGVVSQIAEHYGRIDAIYYSPATADAFHPAFEMTPMMFDAQLRFLFLGLVASVQASLPHLRQSGGGAILAAYGGTAVLGLPFMCGPAPAQAAVRNYLQSLHGELQPEGIHVAMASISAVIRNSAYHQSVVAGEDDAPQGLEMDIVDPVEIANDLWRAAFTAEGLEFSYPSCVEPFDD</sequence>
<accession>A0AAJ2X5V3</accession>
<dbReference type="Gene3D" id="3.40.50.720">
    <property type="entry name" value="NAD(P)-binding Rossmann-like Domain"/>
    <property type="match status" value="1"/>
</dbReference>
<dbReference type="PANTHER" id="PTHR43431">
    <property type="entry name" value="OXIDOREDUCTASE, SHORT CHAIN DEHYDROGENASE/REDUCTASE FAMILY (AFU_ORTHOLOGUE AFUA_5G14000)"/>
    <property type="match status" value="1"/>
</dbReference>
<dbReference type="RefSeq" id="WP_228427195.1">
    <property type="nucleotide sequence ID" value="NZ_JAJFNJ020000003.1"/>
</dbReference>
<dbReference type="GO" id="GO:0016491">
    <property type="term" value="F:oxidoreductase activity"/>
    <property type="evidence" value="ECO:0007669"/>
    <property type="project" value="UniProtKB-KW"/>
</dbReference>
<gene>
    <name evidence="1" type="ORF">LLE72_019160</name>
</gene>
<comment type="caution">
    <text evidence="1">The sequence shown here is derived from an EMBL/GenBank/DDBJ whole genome shotgun (WGS) entry which is preliminary data.</text>
</comment>
<dbReference type="CDD" id="cd05233">
    <property type="entry name" value="SDR_c"/>
    <property type="match status" value="1"/>
</dbReference>
<name>A0AAJ2X5V3_XANCA</name>
<dbReference type="InterPro" id="IPR002347">
    <property type="entry name" value="SDR_fam"/>
</dbReference>
<dbReference type="Pfam" id="PF00106">
    <property type="entry name" value="adh_short"/>
    <property type="match status" value="1"/>
</dbReference>
<dbReference type="PANTHER" id="PTHR43431:SF7">
    <property type="entry name" value="OXIDOREDUCTASE, SHORT CHAIN DEHYDROGENASE_REDUCTASE FAMILY (AFU_ORTHOLOGUE AFUA_5G14000)"/>
    <property type="match status" value="1"/>
</dbReference>
<dbReference type="EMBL" id="JAJFNJ020000003">
    <property type="protein sequence ID" value="MEC3889812.1"/>
    <property type="molecule type" value="Genomic_DNA"/>
</dbReference>
<evidence type="ECO:0000313" key="2">
    <source>
        <dbReference type="Proteomes" id="UP001297361"/>
    </source>
</evidence>
<dbReference type="SUPFAM" id="SSF51735">
    <property type="entry name" value="NAD(P)-binding Rossmann-fold domains"/>
    <property type="match status" value="1"/>
</dbReference>
<evidence type="ECO:0000313" key="1">
    <source>
        <dbReference type="EMBL" id="MEC3889812.1"/>
    </source>
</evidence>
<protein>
    <submittedName>
        <fullName evidence="1">SDR family oxidoreductase</fullName>
        <ecNumber evidence="1">1.-.-.-</ecNumber>
    </submittedName>
</protein>
<proteinExistence type="predicted"/>
<reference evidence="1" key="1">
    <citation type="submission" date="2021-10" db="EMBL/GenBank/DDBJ databases">
        <authorList>
            <person name="Hussein R."/>
            <person name="Harrison J."/>
            <person name="Studholme D.J."/>
            <person name="Vicente J."/>
            <person name="Grant M."/>
        </authorList>
    </citation>
    <scope>NUCLEOTIDE SEQUENCE</scope>
    <source>
        <strain evidence="1">NCPPB 2970</strain>
    </source>
</reference>
<reference evidence="1" key="2">
    <citation type="submission" date="2024-01" db="EMBL/GenBank/DDBJ databases">
        <title>Long-read genome sequencing of X. campestris pv. papavericola.</title>
        <authorList>
            <person name="Hussain R.M.F."/>
            <person name="Greer S."/>
            <person name="Harrison J."/>
            <person name="Grant M."/>
            <person name="Vicente J."/>
            <person name="Studholme D.J."/>
        </authorList>
    </citation>
    <scope>NUCLEOTIDE SEQUENCE</scope>
    <source>
        <strain evidence="1">NCPPB 2970</strain>
    </source>
</reference>